<organism evidence="2 3">
    <name type="scientific">Paractinoplanes atraurantiacus</name>
    <dbReference type="NCBI Taxonomy" id="1036182"/>
    <lineage>
        <taxon>Bacteria</taxon>
        <taxon>Bacillati</taxon>
        <taxon>Actinomycetota</taxon>
        <taxon>Actinomycetes</taxon>
        <taxon>Micromonosporales</taxon>
        <taxon>Micromonosporaceae</taxon>
        <taxon>Paractinoplanes</taxon>
    </lineage>
</organism>
<dbReference type="OrthoDB" id="3298667at2"/>
<keyword evidence="1" id="KW-0812">Transmembrane</keyword>
<accession>A0A285IBB2</accession>
<feature type="transmembrane region" description="Helical" evidence="1">
    <location>
        <begin position="35"/>
        <end position="55"/>
    </location>
</feature>
<name>A0A285IBB2_9ACTN</name>
<gene>
    <name evidence="2" type="ORF">SAMN05421748_107199</name>
</gene>
<dbReference type="Proteomes" id="UP000219612">
    <property type="component" value="Unassembled WGS sequence"/>
</dbReference>
<reference evidence="2 3" key="1">
    <citation type="submission" date="2017-09" db="EMBL/GenBank/DDBJ databases">
        <authorList>
            <person name="Ehlers B."/>
            <person name="Leendertz F.H."/>
        </authorList>
    </citation>
    <scope>NUCLEOTIDE SEQUENCE [LARGE SCALE GENOMIC DNA]</scope>
    <source>
        <strain evidence="2 3">CGMCC 4.6857</strain>
    </source>
</reference>
<evidence type="ECO:0000256" key="1">
    <source>
        <dbReference type="SAM" id="Phobius"/>
    </source>
</evidence>
<keyword evidence="1" id="KW-0472">Membrane</keyword>
<keyword evidence="1" id="KW-1133">Transmembrane helix</keyword>
<proteinExistence type="predicted"/>
<keyword evidence="3" id="KW-1185">Reference proteome</keyword>
<sequence length="66" mass="7134">MRSPVKIMLAGAATFVVGLLSWLFTGDVETPVFNLQKVGVVLMVIGGLEFLWGLYQAARAPARPDD</sequence>
<dbReference type="RefSeq" id="WP_097321377.1">
    <property type="nucleotide sequence ID" value="NZ_OBDY01000007.1"/>
</dbReference>
<evidence type="ECO:0000313" key="3">
    <source>
        <dbReference type="Proteomes" id="UP000219612"/>
    </source>
</evidence>
<evidence type="ECO:0000313" key="2">
    <source>
        <dbReference type="EMBL" id="SNY45269.1"/>
    </source>
</evidence>
<dbReference type="InterPro" id="IPR043762">
    <property type="entry name" value="DUF5708"/>
</dbReference>
<dbReference type="AlphaFoldDB" id="A0A285IBB2"/>
<dbReference type="Pfam" id="PF18969">
    <property type="entry name" value="DUF5708"/>
    <property type="match status" value="1"/>
</dbReference>
<dbReference type="EMBL" id="OBDY01000007">
    <property type="protein sequence ID" value="SNY45269.1"/>
    <property type="molecule type" value="Genomic_DNA"/>
</dbReference>
<protein>
    <submittedName>
        <fullName evidence="2">Uncharacterized protein</fullName>
    </submittedName>
</protein>